<keyword evidence="1" id="KW-1185">Reference proteome</keyword>
<reference evidence="2" key="1">
    <citation type="submission" date="2025-08" db="UniProtKB">
        <authorList>
            <consortium name="RefSeq"/>
        </authorList>
    </citation>
    <scope>IDENTIFICATION</scope>
</reference>
<sequence length="805" mass="91596">MDKYDVIKAIGEGSYGKAYLAKGKADNQPCVIKEISFAKGSRSCRECSNQHGLIQKYGLNMCQSNSLFIVMEYCDGGDLMERIRRQHGLLFREDQILGWFVQISLGLKHIHDRKILHRDVKAQNIFLSKNGTVAKLGDFGIARVLNTSTELARTWVGTPYYLSPEICQKQPYNNKTDIWSLGCVLYELCTLKHPFEGSNLHQLVLKICQARFAPISPRFSYDLRSLIDQLFKVSPRDRPSINSILKKPFLEKLAIHYWASEVIRKEASPMHIARPPAPRPPGKAVQASKVKKERVRGKGPPRPRPSVPIKRKDVARSSEWRPPPPGAPKPPSIKLIERSQVAAVCGHYDYYYAQLDLLKKRAHEPSYHGVPQKDPGVEYHDQEESRSPSPGQWAADYLQRRLEAQQHKLKVEKQLGLRPSSAEPNQNERQKLRGNGEKLMFQDLQPRRNKMKEHEYWKQLEEIRQEYHSDMKAIRKKMGRELEEDPKIDQRTYLVKKSNLPINQEAPKELSPVQGIERNLKHIRLQNIKESTIPEQKHKVKRGIKFEINLSNCISEENNLPEEEAVDRLNETLTFADGLKFKEDLLRKQHEDNTDGAFEELCCPEADSELLSHEAAAAAENRRQWEAGAPQTLLRLMAEADVTSTSTYPSEPADGHVVVLDGALENRKQWQHEAPGTLMAVLAEAHLLSRSFSANEGKVEEEGTVEVTCGIELDEERLEPRSDDEDTNFEESEDELIDVVESLEKLALAKEEEIEEKASGSSEDADKSEERGERSTQKHEEIRECAESIPTPANVPEPSNAMDST</sequence>
<gene>
    <name evidence="2" type="primary">NEK5</name>
</gene>
<evidence type="ECO:0000313" key="2">
    <source>
        <dbReference type="RefSeq" id="XP_045143011.1"/>
    </source>
</evidence>
<evidence type="ECO:0000313" key="1">
    <source>
        <dbReference type="Proteomes" id="UP000694863"/>
    </source>
</evidence>
<dbReference type="RefSeq" id="XP_045143011.1">
    <property type="nucleotide sequence ID" value="XM_045287076.1"/>
</dbReference>
<protein>
    <submittedName>
        <fullName evidence="2">Serine/threonine-protein kinase Nek5</fullName>
    </submittedName>
</protein>
<keyword evidence="2" id="KW-0418">Kinase</keyword>
<proteinExistence type="predicted"/>
<name>A0AC55CU38_ECHTE</name>
<keyword evidence="2" id="KW-0808">Transferase</keyword>
<accession>A0AC55CU38</accession>
<organism evidence="1 2">
    <name type="scientific">Echinops telfairi</name>
    <name type="common">Lesser hedgehog tenrec</name>
    <dbReference type="NCBI Taxonomy" id="9371"/>
    <lineage>
        <taxon>Eukaryota</taxon>
        <taxon>Metazoa</taxon>
        <taxon>Chordata</taxon>
        <taxon>Craniata</taxon>
        <taxon>Vertebrata</taxon>
        <taxon>Euteleostomi</taxon>
        <taxon>Mammalia</taxon>
        <taxon>Eutheria</taxon>
        <taxon>Afrotheria</taxon>
        <taxon>Tenrecidae</taxon>
        <taxon>Tenrecinae</taxon>
        <taxon>Echinops</taxon>
    </lineage>
</organism>
<dbReference type="Proteomes" id="UP000694863">
    <property type="component" value="Unplaced"/>
</dbReference>